<keyword evidence="16 18" id="KW-0012">Acyltransferase</keyword>
<evidence type="ECO:0000256" key="8">
    <source>
        <dbReference type="ARBA" id="ARBA00022475"/>
    </source>
</evidence>
<evidence type="ECO:0000256" key="19">
    <source>
        <dbReference type="SAM" id="Phobius"/>
    </source>
</evidence>
<dbReference type="CDD" id="cd07989">
    <property type="entry name" value="LPLAT_AGPAT-like"/>
    <property type="match status" value="1"/>
</dbReference>
<dbReference type="NCBIfam" id="TIGR00530">
    <property type="entry name" value="AGP_acyltrn"/>
    <property type="match status" value="1"/>
</dbReference>
<reference evidence="23" key="1">
    <citation type="submission" date="2017-09" db="EMBL/GenBank/DDBJ databases">
        <title>Arcobacter canalis sp. nov., a new species isolated from a water canal contaminated with urban sewage.</title>
        <authorList>
            <person name="Perez-Cataluna A."/>
            <person name="Salas-Masso N."/>
            <person name="Figueras M.J."/>
        </authorList>
    </citation>
    <scope>NUCLEOTIDE SEQUENCE [LARGE SCALE GENOMIC DNA]</scope>
    <source>
        <strain evidence="23">CECT 7727</strain>
    </source>
</reference>
<keyword evidence="14 18" id="KW-0594">Phospholipid biosynthesis</keyword>
<keyword evidence="23" id="KW-1185">Reference proteome</keyword>
<evidence type="ECO:0000256" key="5">
    <source>
        <dbReference type="ARBA" id="ARBA00008655"/>
    </source>
</evidence>
<evidence type="ECO:0000256" key="18">
    <source>
        <dbReference type="RuleBase" id="RU361267"/>
    </source>
</evidence>
<organism evidence="21 24">
    <name type="scientific">Malaciobacter marinus</name>
    <dbReference type="NCBI Taxonomy" id="505249"/>
    <lineage>
        <taxon>Bacteria</taxon>
        <taxon>Pseudomonadati</taxon>
        <taxon>Campylobacterota</taxon>
        <taxon>Epsilonproteobacteria</taxon>
        <taxon>Campylobacterales</taxon>
        <taxon>Arcobacteraceae</taxon>
        <taxon>Malaciobacter</taxon>
    </lineage>
</organism>
<keyword evidence="8" id="KW-1003">Cell membrane</keyword>
<dbReference type="KEGG" id="amar:AMRN_0293"/>
<dbReference type="GO" id="GO:0003841">
    <property type="term" value="F:1-acylglycerol-3-phosphate O-acyltransferase activity"/>
    <property type="evidence" value="ECO:0007669"/>
    <property type="project" value="UniProtKB-UniRule"/>
</dbReference>
<comment type="pathway">
    <text evidence="3">Phospholipid metabolism; CDP-diacylglycerol biosynthesis; CDP-diacylglycerol from sn-glycerol 3-phosphate: step 2/3.</text>
</comment>
<keyword evidence="9 18" id="KW-0444">Lipid biosynthesis</keyword>
<keyword evidence="12 18" id="KW-0443">Lipid metabolism</keyword>
<evidence type="ECO:0000256" key="9">
    <source>
        <dbReference type="ARBA" id="ARBA00022516"/>
    </source>
</evidence>
<comment type="subcellular location">
    <subcellularLocation>
        <location evidence="2">Cell inner membrane</location>
        <topology evidence="2">Peripheral membrane protein</topology>
    </subcellularLocation>
</comment>
<dbReference type="EMBL" id="NXAO01000060">
    <property type="protein sequence ID" value="PHO14352.1"/>
    <property type="molecule type" value="Genomic_DNA"/>
</dbReference>
<proteinExistence type="inferred from homology"/>
<evidence type="ECO:0000256" key="17">
    <source>
        <dbReference type="ARBA" id="ARBA00037183"/>
    </source>
</evidence>
<evidence type="ECO:0000256" key="1">
    <source>
        <dbReference type="ARBA" id="ARBA00001141"/>
    </source>
</evidence>
<keyword evidence="10" id="KW-0997">Cell inner membrane</keyword>
<reference evidence="21 24" key="3">
    <citation type="submission" date="2018-08" db="EMBL/GenBank/DDBJ databases">
        <title>Complete genome of the Arcobacter marinus type strain JCM 15502.</title>
        <authorList>
            <person name="Miller W.G."/>
            <person name="Yee E."/>
            <person name="Huynh S."/>
            <person name="Parker C.T."/>
        </authorList>
    </citation>
    <scope>NUCLEOTIDE SEQUENCE [LARGE SCALE GENOMIC DNA]</scope>
    <source>
        <strain evidence="21 24">JCM 15502</strain>
    </source>
</reference>
<sequence>MSRIRALLVVIQFSLTVAVTIFFMYLFRNHTHKVIKIWMKFQMFFLGIKLEEEGSLDETCDMVILNHQSLLDIIVMEYIHSKNLAWVAKKEITDLPFFGHIIKAPRMISIDRENKAGLVKLLRESKDRLSKGRPIAIFPEGTRTDGKTILPFKSGAKMVANKLKLRVQPVVMLNTRKILDSKKLTCNPGIVKVIYLEPVQASNDTDWFKQTELKMNEILKEKSKNEF</sequence>
<evidence type="ECO:0000256" key="15">
    <source>
        <dbReference type="ARBA" id="ARBA00023264"/>
    </source>
</evidence>
<comment type="pathway">
    <text evidence="4">Lipid metabolism.</text>
</comment>
<dbReference type="GO" id="GO:0016024">
    <property type="term" value="P:CDP-diacylglycerol biosynthetic process"/>
    <property type="evidence" value="ECO:0007669"/>
    <property type="project" value="UniProtKB-UniPathway"/>
</dbReference>
<evidence type="ECO:0000313" key="23">
    <source>
        <dbReference type="Proteomes" id="UP000224740"/>
    </source>
</evidence>
<evidence type="ECO:0000256" key="13">
    <source>
        <dbReference type="ARBA" id="ARBA00023136"/>
    </source>
</evidence>
<evidence type="ECO:0000313" key="24">
    <source>
        <dbReference type="Proteomes" id="UP000264693"/>
    </source>
</evidence>
<reference evidence="22" key="2">
    <citation type="submission" date="2017-09" db="EMBL/GenBank/DDBJ databases">
        <authorList>
            <person name="Perez-Cataluna A."/>
            <person name="Figueras M.J."/>
            <person name="Salas-Masso N."/>
        </authorList>
    </citation>
    <scope>NUCLEOTIDE SEQUENCE</scope>
    <source>
        <strain evidence="22">CECT 7727</strain>
    </source>
</reference>
<dbReference type="EC" id="2.3.1.51" evidence="6 18"/>
<evidence type="ECO:0000256" key="6">
    <source>
        <dbReference type="ARBA" id="ARBA00013211"/>
    </source>
</evidence>
<evidence type="ECO:0000256" key="16">
    <source>
        <dbReference type="ARBA" id="ARBA00023315"/>
    </source>
</evidence>
<dbReference type="GO" id="GO:0006654">
    <property type="term" value="P:phosphatidic acid biosynthetic process"/>
    <property type="evidence" value="ECO:0007669"/>
    <property type="project" value="TreeGrafter"/>
</dbReference>
<dbReference type="GO" id="GO:0005886">
    <property type="term" value="C:plasma membrane"/>
    <property type="evidence" value="ECO:0007669"/>
    <property type="project" value="UniProtKB-SubCell"/>
</dbReference>
<keyword evidence="19" id="KW-0812">Transmembrane</keyword>
<dbReference type="UniPathway" id="UPA00557">
    <property type="reaction ID" value="UER00613"/>
</dbReference>
<evidence type="ECO:0000256" key="14">
    <source>
        <dbReference type="ARBA" id="ARBA00023209"/>
    </source>
</evidence>
<accession>A0A347THI5</accession>
<dbReference type="InterPro" id="IPR004552">
    <property type="entry name" value="AGP_acyltrans"/>
</dbReference>
<protein>
    <recommendedName>
        <fullName evidence="7 18">1-acyl-sn-glycerol-3-phosphate acyltransferase</fullName>
        <ecNumber evidence="6 18">2.3.1.51</ecNumber>
    </recommendedName>
</protein>
<evidence type="ECO:0000313" key="22">
    <source>
        <dbReference type="EMBL" id="PHO14352.1"/>
    </source>
</evidence>
<keyword evidence="11 18" id="KW-0808">Transferase</keyword>
<feature type="transmembrane region" description="Helical" evidence="19">
    <location>
        <begin position="6"/>
        <end position="27"/>
    </location>
</feature>
<dbReference type="SMART" id="SM00563">
    <property type="entry name" value="PlsC"/>
    <property type="match status" value="1"/>
</dbReference>
<feature type="domain" description="Phospholipid/glycerol acyltransferase" evidence="20">
    <location>
        <begin position="61"/>
        <end position="175"/>
    </location>
</feature>
<evidence type="ECO:0000256" key="3">
    <source>
        <dbReference type="ARBA" id="ARBA00004728"/>
    </source>
</evidence>
<comment type="function">
    <text evidence="17">Converts lysophosphatidic acid (LPA) into phosphatidic acid by incorporating acyl moiety at the 2 position.</text>
</comment>
<dbReference type="RefSeq" id="WP_099312292.1">
    <property type="nucleotide sequence ID" value="NZ_CP032101.1"/>
</dbReference>
<dbReference type="SUPFAM" id="SSF69593">
    <property type="entry name" value="Glycerol-3-phosphate (1)-acyltransferase"/>
    <property type="match status" value="1"/>
</dbReference>
<evidence type="ECO:0000256" key="11">
    <source>
        <dbReference type="ARBA" id="ARBA00022679"/>
    </source>
</evidence>
<gene>
    <name evidence="21" type="primary">plsC</name>
    <name evidence="21" type="ORF">AMRN_0293</name>
    <name evidence="22" type="ORF">CPH92_12410</name>
</gene>
<evidence type="ECO:0000256" key="10">
    <source>
        <dbReference type="ARBA" id="ARBA00022519"/>
    </source>
</evidence>
<dbReference type="EMBL" id="CP032101">
    <property type="protein sequence ID" value="AXX86063.1"/>
    <property type="molecule type" value="Genomic_DNA"/>
</dbReference>
<comment type="catalytic activity">
    <reaction evidence="1 18">
        <text>a 1-acyl-sn-glycero-3-phosphate + an acyl-CoA = a 1,2-diacyl-sn-glycero-3-phosphate + CoA</text>
        <dbReference type="Rhea" id="RHEA:19709"/>
        <dbReference type="ChEBI" id="CHEBI:57287"/>
        <dbReference type="ChEBI" id="CHEBI:57970"/>
        <dbReference type="ChEBI" id="CHEBI:58342"/>
        <dbReference type="ChEBI" id="CHEBI:58608"/>
        <dbReference type="EC" id="2.3.1.51"/>
    </reaction>
</comment>
<comment type="domain">
    <text evidence="18">The HXXXXD motif is essential for acyltransferase activity and may constitute the binding site for the phosphate moiety of the glycerol-3-phosphate.</text>
</comment>
<dbReference type="Pfam" id="PF01553">
    <property type="entry name" value="Acyltransferase"/>
    <property type="match status" value="1"/>
</dbReference>
<dbReference type="InterPro" id="IPR002123">
    <property type="entry name" value="Plipid/glycerol_acylTrfase"/>
</dbReference>
<keyword evidence="19" id="KW-1133">Transmembrane helix</keyword>
<dbReference type="AlphaFoldDB" id="A0A347THI5"/>
<comment type="similarity">
    <text evidence="5 18">Belongs to the 1-acyl-sn-glycerol-3-phosphate acyltransferase family.</text>
</comment>
<evidence type="ECO:0000259" key="20">
    <source>
        <dbReference type="SMART" id="SM00563"/>
    </source>
</evidence>
<dbReference type="Proteomes" id="UP000224740">
    <property type="component" value="Unassembled WGS sequence"/>
</dbReference>
<dbReference type="Proteomes" id="UP000264693">
    <property type="component" value="Chromosome"/>
</dbReference>
<keyword evidence="13 19" id="KW-0472">Membrane</keyword>
<evidence type="ECO:0000256" key="12">
    <source>
        <dbReference type="ARBA" id="ARBA00023098"/>
    </source>
</evidence>
<dbReference type="PANTHER" id="PTHR10434:SF59">
    <property type="entry name" value="1-ACYL-SN-GLYCEROL-3-PHOSPHATE ACYLTRANSFERASE"/>
    <property type="match status" value="1"/>
</dbReference>
<evidence type="ECO:0000313" key="21">
    <source>
        <dbReference type="EMBL" id="AXX86063.1"/>
    </source>
</evidence>
<keyword evidence="15 18" id="KW-1208">Phospholipid metabolism</keyword>
<evidence type="ECO:0000256" key="2">
    <source>
        <dbReference type="ARBA" id="ARBA00004417"/>
    </source>
</evidence>
<evidence type="ECO:0000256" key="4">
    <source>
        <dbReference type="ARBA" id="ARBA00005189"/>
    </source>
</evidence>
<name>A0A347THI5_9BACT</name>
<dbReference type="PANTHER" id="PTHR10434">
    <property type="entry name" value="1-ACYL-SN-GLYCEROL-3-PHOSPHATE ACYLTRANSFERASE"/>
    <property type="match status" value="1"/>
</dbReference>
<evidence type="ECO:0000256" key="7">
    <source>
        <dbReference type="ARBA" id="ARBA00016139"/>
    </source>
</evidence>